<evidence type="ECO:0000313" key="2">
    <source>
        <dbReference type="EMBL" id="KGE86798.1"/>
    </source>
</evidence>
<dbReference type="AlphaFoldDB" id="A0A098S4V8"/>
<evidence type="ECO:0000256" key="1">
    <source>
        <dbReference type="SAM" id="SignalP"/>
    </source>
</evidence>
<name>A0A098S4V8_9BACT</name>
<keyword evidence="3" id="KW-1185">Reference proteome</keyword>
<protein>
    <submittedName>
        <fullName evidence="2">Uncharacterized protein</fullName>
    </submittedName>
</protein>
<accession>A0A098S4V8</accession>
<dbReference type="RefSeq" id="WP_044224005.1">
    <property type="nucleotide sequence ID" value="NZ_JBKAGJ010000049.1"/>
</dbReference>
<feature type="chain" id="PRO_5001947869" evidence="1">
    <location>
        <begin position="24"/>
        <end position="233"/>
    </location>
</feature>
<feature type="signal peptide" evidence="1">
    <location>
        <begin position="1"/>
        <end position="23"/>
    </location>
</feature>
<reference evidence="2 3" key="1">
    <citation type="journal article" date="2014" name="Int. J. Syst. Evol. Microbiol.">
        <title>Phaeodactylibacter xiamenensis gen. nov., sp. nov., a member of the family Saprospiraceae isolated from the marine alga Phaeodactylum tricornutum.</title>
        <authorList>
            <person name="Chen Z.Jr."/>
            <person name="Lei X."/>
            <person name="Lai Q."/>
            <person name="Li Y."/>
            <person name="Zhang B."/>
            <person name="Zhang J."/>
            <person name="Zhang H."/>
            <person name="Yang L."/>
            <person name="Zheng W."/>
            <person name="Tian Y."/>
            <person name="Yu Z."/>
            <person name="Xu H.Jr."/>
            <person name="Zheng T."/>
        </authorList>
    </citation>
    <scope>NUCLEOTIDE SEQUENCE [LARGE SCALE GENOMIC DNA]</scope>
    <source>
        <strain evidence="2 3">KD52</strain>
    </source>
</reference>
<proteinExistence type="predicted"/>
<comment type="caution">
    <text evidence="2">The sequence shown here is derived from an EMBL/GenBank/DDBJ whole genome shotgun (WGS) entry which is preliminary data.</text>
</comment>
<sequence>MPALQRLLIGLLFALPLWAGAQADSAQLKAAFRFQDGVYLTLDALRNNQPDYLWSDLNAKLAANAESYRAQAEYIRSKDGMELQEELWGIVLDGLPYIKLPNEIMKDTAVLHFAGLRVRGRICYYEFEREEERLVEIKAYNPLTGRPFRRGNISKREIINEARILHLLTGQHGPLDQPTLIGMIGDDTKMYRTVDELPETASTDMLYKCVLIYDDRNPVYIPVPEEEAKKSKK</sequence>
<organism evidence="2 3">
    <name type="scientific">Phaeodactylibacter xiamenensis</name>
    <dbReference type="NCBI Taxonomy" id="1524460"/>
    <lineage>
        <taxon>Bacteria</taxon>
        <taxon>Pseudomonadati</taxon>
        <taxon>Bacteroidota</taxon>
        <taxon>Saprospiria</taxon>
        <taxon>Saprospirales</taxon>
        <taxon>Haliscomenobacteraceae</taxon>
        <taxon>Phaeodactylibacter</taxon>
    </lineage>
</organism>
<gene>
    <name evidence="2" type="ORF">IX84_19130</name>
</gene>
<evidence type="ECO:0000313" key="3">
    <source>
        <dbReference type="Proteomes" id="UP000029736"/>
    </source>
</evidence>
<dbReference type="EMBL" id="JPOS01000054">
    <property type="protein sequence ID" value="KGE86798.1"/>
    <property type="molecule type" value="Genomic_DNA"/>
</dbReference>
<dbReference type="STRING" id="1524460.IX84_19130"/>
<keyword evidence="1" id="KW-0732">Signal</keyword>
<dbReference type="OrthoDB" id="1491160at2"/>
<dbReference type="Proteomes" id="UP000029736">
    <property type="component" value="Unassembled WGS sequence"/>
</dbReference>